<dbReference type="GO" id="GO:0008168">
    <property type="term" value="F:methyltransferase activity"/>
    <property type="evidence" value="ECO:0007669"/>
    <property type="project" value="UniProtKB-KW"/>
</dbReference>
<protein>
    <submittedName>
        <fullName evidence="1">Class I SAM-dependent methyltransferase</fullName>
    </submittedName>
</protein>
<comment type="caution">
    <text evidence="1">The sequence shown here is derived from an EMBL/GenBank/DDBJ whole genome shotgun (WGS) entry which is preliminary data.</text>
</comment>
<dbReference type="EMBL" id="JAGQNX010000114">
    <property type="protein sequence ID" value="MCA9308588.1"/>
    <property type="molecule type" value="Genomic_DNA"/>
</dbReference>
<reference evidence="1" key="2">
    <citation type="journal article" date="2021" name="Microbiome">
        <title>Successional dynamics and alternative stable states in a saline activated sludge microbial community over 9 years.</title>
        <authorList>
            <person name="Wang Y."/>
            <person name="Ye J."/>
            <person name="Ju F."/>
            <person name="Liu L."/>
            <person name="Boyd J.A."/>
            <person name="Deng Y."/>
            <person name="Parks D.H."/>
            <person name="Jiang X."/>
            <person name="Yin X."/>
            <person name="Woodcroft B.J."/>
            <person name="Tyson G.W."/>
            <person name="Hugenholtz P."/>
            <person name="Polz M.F."/>
            <person name="Zhang T."/>
        </authorList>
    </citation>
    <scope>NUCLEOTIDE SEQUENCE</scope>
    <source>
        <strain evidence="1">HKST-UBA79</strain>
    </source>
</reference>
<accession>A0A955EFN0</accession>
<dbReference type="InterPro" id="IPR029063">
    <property type="entry name" value="SAM-dependent_MTases_sf"/>
</dbReference>
<dbReference type="Proteomes" id="UP000740557">
    <property type="component" value="Unassembled WGS sequence"/>
</dbReference>
<keyword evidence="1" id="KW-0489">Methyltransferase</keyword>
<dbReference type="Pfam" id="PF24675">
    <property type="entry name" value="NpmA"/>
    <property type="match status" value="1"/>
</dbReference>
<proteinExistence type="predicted"/>
<reference evidence="1" key="1">
    <citation type="submission" date="2020-04" db="EMBL/GenBank/DDBJ databases">
        <authorList>
            <person name="Zhang T."/>
        </authorList>
    </citation>
    <scope>NUCLEOTIDE SEQUENCE</scope>
    <source>
        <strain evidence="1">HKST-UBA79</strain>
    </source>
</reference>
<gene>
    <name evidence="1" type="ORF">KC980_03675</name>
</gene>
<evidence type="ECO:0000313" key="2">
    <source>
        <dbReference type="Proteomes" id="UP000740557"/>
    </source>
</evidence>
<dbReference type="AlphaFoldDB" id="A0A955EFN0"/>
<keyword evidence="1" id="KW-0808">Transferase</keyword>
<evidence type="ECO:0000313" key="1">
    <source>
        <dbReference type="EMBL" id="MCA9308588.1"/>
    </source>
</evidence>
<dbReference type="SUPFAM" id="SSF53335">
    <property type="entry name" value="S-adenosyl-L-methionine-dependent methyltransferases"/>
    <property type="match status" value="1"/>
</dbReference>
<dbReference type="InterPro" id="IPR056262">
    <property type="entry name" value="NpmA"/>
</dbReference>
<dbReference type="CDD" id="cd02440">
    <property type="entry name" value="AdoMet_MTases"/>
    <property type="match status" value="1"/>
</dbReference>
<sequence>MRIVKGNKTIEYTTGEFLDFVKSWEKVVLDLGTGDGRYVYKNAKIAKDILWIGIDPSEKQLQEYSKKALKEGLGNVLFVLSSLENIEKDFEGVSEFVDDLKVYLPWGSLLEHIIKATPTYLNNLRSLCKTDANFEVVLGYTEEAEPTEVDRLGLSEISEAYFEKIKPLYKECGWYIREITLVSKEILGELDTTWGKRLKFGANRPMYKLTGIIN</sequence>
<organism evidence="1 2">
    <name type="scientific">candidate division WWE3 bacterium</name>
    <dbReference type="NCBI Taxonomy" id="2053526"/>
    <lineage>
        <taxon>Bacteria</taxon>
        <taxon>Katanobacteria</taxon>
    </lineage>
</organism>
<dbReference type="Gene3D" id="3.40.50.150">
    <property type="entry name" value="Vaccinia Virus protein VP39"/>
    <property type="match status" value="1"/>
</dbReference>
<dbReference type="GO" id="GO:0032259">
    <property type="term" value="P:methylation"/>
    <property type="evidence" value="ECO:0007669"/>
    <property type="project" value="UniProtKB-KW"/>
</dbReference>
<name>A0A955EFN0_UNCKA</name>